<dbReference type="SUPFAM" id="SSF52540">
    <property type="entry name" value="P-loop containing nucleoside triphosphate hydrolases"/>
    <property type="match status" value="1"/>
</dbReference>
<evidence type="ECO:0000256" key="4">
    <source>
        <dbReference type="SAM" id="MobiDB-lite"/>
    </source>
</evidence>
<dbReference type="InterPro" id="IPR027417">
    <property type="entry name" value="P-loop_NTPase"/>
</dbReference>
<dbReference type="PANTHER" id="PTHR30258">
    <property type="entry name" value="TYPE II SECRETION SYSTEM PROTEIN GSPE-RELATED"/>
    <property type="match status" value="1"/>
</dbReference>
<name>A0A518CJ17_9PLAN</name>
<sequence length="457" mass="50869">MEETPAVRSVNVQLQHGPFHRELLRMTDRQTSAESKSSDSSKPNSVNKLPPGDVRQKALEEELKGLVDVVGPGPLVDLLLERAFQLKATDIHLDPTDRGLLVRLRVDGLLHNVLELPPNVTSHVISRIKLLANMDITERRLSQDGHISNAVLQHQRDIRVGSGPTIHGERLVLRLMPDNREYVELGELGFDEGQIKILQRCIEKPYGMILSVGPVGSGKSTTMYSCLQKLSDPTKSLVTIEDPVERRMENVNQIQVDPKIDFGFVEALRGVLRQDPNVMMVGEIRDPETAHIACRAGLTGVVVLSTLHANDTAATIDVFREFGIPPMFIADSLQGIISQRLLRKVCRECAEDIKLDDKHIRMLQLSDEEVDKCQLKSGKGCGVCFGTGYAGRTGVFEIMEMDSEIREAVLHGRSHDQMMALAQTKGMESLEEAARQRVIQGVTDMQEMHRVLTTFPT</sequence>
<evidence type="ECO:0000259" key="5">
    <source>
        <dbReference type="Pfam" id="PF00437"/>
    </source>
</evidence>
<feature type="compositionally biased region" description="Low complexity" evidence="4">
    <location>
        <begin position="32"/>
        <end position="45"/>
    </location>
</feature>
<dbReference type="Gene3D" id="3.30.450.90">
    <property type="match status" value="1"/>
</dbReference>
<dbReference type="EMBL" id="CP036281">
    <property type="protein sequence ID" value="QDU79187.1"/>
    <property type="molecule type" value="Genomic_DNA"/>
</dbReference>
<dbReference type="CDD" id="cd01129">
    <property type="entry name" value="PulE-GspE-like"/>
    <property type="match status" value="1"/>
</dbReference>
<dbReference type="InterPro" id="IPR001482">
    <property type="entry name" value="T2SS/T4SS_dom"/>
</dbReference>
<dbReference type="GO" id="GO:0016887">
    <property type="term" value="F:ATP hydrolysis activity"/>
    <property type="evidence" value="ECO:0007669"/>
    <property type="project" value="TreeGrafter"/>
</dbReference>
<reference evidence="6 7" key="1">
    <citation type="submission" date="2019-02" db="EMBL/GenBank/DDBJ databases">
        <title>Deep-cultivation of Planctomycetes and their phenomic and genomic characterization uncovers novel biology.</title>
        <authorList>
            <person name="Wiegand S."/>
            <person name="Jogler M."/>
            <person name="Boedeker C."/>
            <person name="Pinto D."/>
            <person name="Vollmers J."/>
            <person name="Rivas-Marin E."/>
            <person name="Kohn T."/>
            <person name="Peeters S.H."/>
            <person name="Heuer A."/>
            <person name="Rast P."/>
            <person name="Oberbeckmann S."/>
            <person name="Bunk B."/>
            <person name="Jeske O."/>
            <person name="Meyerdierks A."/>
            <person name="Storesund J.E."/>
            <person name="Kallscheuer N."/>
            <person name="Luecker S."/>
            <person name="Lage O.M."/>
            <person name="Pohl T."/>
            <person name="Merkel B.J."/>
            <person name="Hornburger P."/>
            <person name="Mueller R.-W."/>
            <person name="Bruemmer F."/>
            <person name="Labrenz M."/>
            <person name="Spormann A.M."/>
            <person name="Op den Camp H."/>
            <person name="Overmann J."/>
            <person name="Amann R."/>
            <person name="Jetten M.S.M."/>
            <person name="Mascher T."/>
            <person name="Medema M.H."/>
            <person name="Devos D.P."/>
            <person name="Kaster A.-K."/>
            <person name="Ovreas L."/>
            <person name="Rohde M."/>
            <person name="Galperin M.Y."/>
            <person name="Jogler C."/>
        </authorList>
    </citation>
    <scope>NUCLEOTIDE SEQUENCE [LARGE SCALE GENOMIC DNA]</scope>
    <source>
        <strain evidence="6 7">Pla110</strain>
    </source>
</reference>
<keyword evidence="7" id="KW-1185">Reference proteome</keyword>
<evidence type="ECO:0000256" key="3">
    <source>
        <dbReference type="ARBA" id="ARBA00022840"/>
    </source>
</evidence>
<evidence type="ECO:0000256" key="2">
    <source>
        <dbReference type="ARBA" id="ARBA00022741"/>
    </source>
</evidence>
<gene>
    <name evidence="6" type="primary">epsE_2</name>
    <name evidence="6" type="ORF">Pla110_08920</name>
</gene>
<dbReference type="GO" id="GO:0005524">
    <property type="term" value="F:ATP binding"/>
    <property type="evidence" value="ECO:0007669"/>
    <property type="project" value="UniProtKB-KW"/>
</dbReference>
<proteinExistence type="inferred from homology"/>
<dbReference type="GO" id="GO:0005886">
    <property type="term" value="C:plasma membrane"/>
    <property type="evidence" value="ECO:0007669"/>
    <property type="project" value="TreeGrafter"/>
</dbReference>
<evidence type="ECO:0000313" key="7">
    <source>
        <dbReference type="Proteomes" id="UP000317178"/>
    </source>
</evidence>
<feature type="region of interest" description="Disordered" evidence="4">
    <location>
        <begin position="19"/>
        <end position="52"/>
    </location>
</feature>
<dbReference type="KEGG" id="plon:Pla110_08920"/>
<dbReference type="Proteomes" id="UP000317178">
    <property type="component" value="Chromosome"/>
</dbReference>
<dbReference type="PANTHER" id="PTHR30258:SF2">
    <property type="entry name" value="COMG OPERON PROTEIN 1"/>
    <property type="match status" value="1"/>
</dbReference>
<protein>
    <submittedName>
        <fullName evidence="6">Type II secretion system protein E</fullName>
    </submittedName>
</protein>
<organism evidence="6 7">
    <name type="scientific">Polystyrenella longa</name>
    <dbReference type="NCBI Taxonomy" id="2528007"/>
    <lineage>
        <taxon>Bacteria</taxon>
        <taxon>Pseudomonadati</taxon>
        <taxon>Planctomycetota</taxon>
        <taxon>Planctomycetia</taxon>
        <taxon>Planctomycetales</taxon>
        <taxon>Planctomycetaceae</taxon>
        <taxon>Polystyrenella</taxon>
    </lineage>
</organism>
<dbReference type="Gene3D" id="3.40.50.300">
    <property type="entry name" value="P-loop containing nucleotide triphosphate hydrolases"/>
    <property type="match status" value="1"/>
</dbReference>
<dbReference type="AlphaFoldDB" id="A0A518CJ17"/>
<accession>A0A518CJ17</accession>
<evidence type="ECO:0000256" key="1">
    <source>
        <dbReference type="ARBA" id="ARBA00006611"/>
    </source>
</evidence>
<comment type="similarity">
    <text evidence="1">Belongs to the GSP E family.</text>
</comment>
<dbReference type="Pfam" id="PF00437">
    <property type="entry name" value="T2SSE"/>
    <property type="match status" value="1"/>
</dbReference>
<keyword evidence="2" id="KW-0547">Nucleotide-binding</keyword>
<feature type="domain" description="Bacterial type II secretion system protein E" evidence="5">
    <location>
        <begin position="75"/>
        <end position="450"/>
    </location>
</feature>
<keyword evidence="3" id="KW-0067">ATP-binding</keyword>
<feature type="compositionally biased region" description="Basic and acidic residues" evidence="4">
    <location>
        <begin position="19"/>
        <end position="28"/>
    </location>
</feature>
<evidence type="ECO:0000313" key="6">
    <source>
        <dbReference type="EMBL" id="QDU79187.1"/>
    </source>
</evidence>